<feature type="compositionally biased region" description="Polar residues" evidence="1">
    <location>
        <begin position="17"/>
        <end position="26"/>
    </location>
</feature>
<feature type="compositionally biased region" description="Low complexity" evidence="1">
    <location>
        <begin position="116"/>
        <end position="135"/>
    </location>
</feature>
<feature type="compositionally biased region" description="Low complexity" evidence="1">
    <location>
        <begin position="33"/>
        <end position="43"/>
    </location>
</feature>
<feature type="region of interest" description="Disordered" evidence="1">
    <location>
        <begin position="244"/>
        <end position="265"/>
    </location>
</feature>
<evidence type="ECO:0000256" key="1">
    <source>
        <dbReference type="SAM" id="MobiDB-lite"/>
    </source>
</evidence>
<evidence type="ECO:0000313" key="2">
    <source>
        <dbReference type="EMBL" id="CAB4836387.1"/>
    </source>
</evidence>
<name>A0A6J7FUN4_9ZZZZ</name>
<feature type="region of interest" description="Disordered" evidence="1">
    <location>
        <begin position="171"/>
        <end position="226"/>
    </location>
</feature>
<evidence type="ECO:0000313" key="3">
    <source>
        <dbReference type="EMBL" id="CAB4897634.1"/>
    </source>
</evidence>
<accession>A0A6J7FUN4</accession>
<dbReference type="EMBL" id="CAFABA010000170">
    <property type="protein sequence ID" value="CAB4836387.1"/>
    <property type="molecule type" value="Genomic_DNA"/>
</dbReference>
<feature type="compositionally biased region" description="Basic residues" evidence="1">
    <location>
        <begin position="102"/>
        <end position="115"/>
    </location>
</feature>
<organism evidence="3">
    <name type="scientific">freshwater metagenome</name>
    <dbReference type="NCBI Taxonomy" id="449393"/>
    <lineage>
        <taxon>unclassified sequences</taxon>
        <taxon>metagenomes</taxon>
        <taxon>ecological metagenomes</taxon>
    </lineage>
</organism>
<dbReference type="EMBL" id="CAFBMH010000016">
    <property type="protein sequence ID" value="CAB4897634.1"/>
    <property type="molecule type" value="Genomic_DNA"/>
</dbReference>
<protein>
    <submittedName>
        <fullName evidence="3">Unannotated protein</fullName>
    </submittedName>
</protein>
<feature type="compositionally biased region" description="Low complexity" evidence="1">
    <location>
        <begin position="1"/>
        <end position="16"/>
    </location>
</feature>
<feature type="compositionally biased region" description="Low complexity" evidence="1">
    <location>
        <begin position="52"/>
        <end position="69"/>
    </location>
</feature>
<gene>
    <name evidence="2" type="ORF">UFOPK3139_02840</name>
    <name evidence="3" type="ORF">UFOPK3543_00673</name>
</gene>
<dbReference type="AlphaFoldDB" id="A0A6J7FUN4"/>
<sequence>MRRSAIASPPRSAAGSMNWSPRTRSSLHPPAPSAEATRSSSRSPPAPVQRFSRTTRSRSSTARTRGCSTKVDSSAASQCHTSAGCSCRVHRCAVPRRVEQSRRRRTRRAARRPSTTRRAVAQATPTTRSTRSLSMTRTWPATLRRVVRPRVADARATTMHVAWTCRSRCRSHSRHPTSHRETRVRRTTSQPTRMPRPTCTRHRSDGRVAAASQAPRSLVRPSPCSIESSMKPIHIKGFATSTRSVPFSRSSLIGSPPTARTQRPTTSRCTYRRKHSVIHHQHALATY</sequence>
<feature type="compositionally biased region" description="Basic residues" evidence="1">
    <location>
        <begin position="171"/>
        <end position="186"/>
    </location>
</feature>
<feature type="region of interest" description="Disordered" evidence="1">
    <location>
        <begin position="1"/>
        <end position="75"/>
    </location>
</feature>
<feature type="region of interest" description="Disordered" evidence="1">
    <location>
        <begin position="95"/>
        <end position="135"/>
    </location>
</feature>
<reference evidence="3" key="1">
    <citation type="submission" date="2020-05" db="EMBL/GenBank/DDBJ databases">
        <authorList>
            <person name="Chiriac C."/>
            <person name="Salcher M."/>
            <person name="Ghai R."/>
            <person name="Kavagutti S V."/>
        </authorList>
    </citation>
    <scope>NUCLEOTIDE SEQUENCE</scope>
</reference>
<proteinExistence type="predicted"/>